<dbReference type="Proteomes" id="UP001235343">
    <property type="component" value="Unassembled WGS sequence"/>
</dbReference>
<keyword evidence="2" id="KW-1185">Reference proteome</keyword>
<accession>A0ABT7LC20</accession>
<evidence type="ECO:0000313" key="1">
    <source>
        <dbReference type="EMBL" id="MDL4842125.1"/>
    </source>
</evidence>
<proteinExistence type="predicted"/>
<dbReference type="RefSeq" id="WP_285933411.1">
    <property type="nucleotide sequence ID" value="NZ_JASTZU010000056.1"/>
</dbReference>
<evidence type="ECO:0000313" key="2">
    <source>
        <dbReference type="Proteomes" id="UP001235343"/>
    </source>
</evidence>
<name>A0ABT7LC20_9BACI</name>
<protein>
    <recommendedName>
        <fullName evidence="3">GNAT family N-acetyltransferase</fullName>
    </recommendedName>
</protein>
<comment type="caution">
    <text evidence="1">The sequence shown here is derived from an EMBL/GenBank/DDBJ whole genome shotgun (WGS) entry which is preliminary data.</text>
</comment>
<reference evidence="1 2" key="1">
    <citation type="submission" date="2023-06" db="EMBL/GenBank/DDBJ databases">
        <title>Aquibacillus rhizosphaerae LR5S19.</title>
        <authorList>
            <person name="Sun J.-Q."/>
        </authorList>
    </citation>
    <scope>NUCLEOTIDE SEQUENCE [LARGE SCALE GENOMIC DNA]</scope>
    <source>
        <strain evidence="1 2">LR5S19</strain>
    </source>
</reference>
<sequence>MKIINYQKNDTEAIVSLFYETVHSIYPKYYFQTQLEAWAPIDEKESRVGT</sequence>
<dbReference type="EMBL" id="JASTZU010000056">
    <property type="protein sequence ID" value="MDL4842125.1"/>
    <property type="molecule type" value="Genomic_DNA"/>
</dbReference>
<organism evidence="1 2">
    <name type="scientific">Aquibacillus rhizosphaerae</name>
    <dbReference type="NCBI Taxonomy" id="3051431"/>
    <lineage>
        <taxon>Bacteria</taxon>
        <taxon>Bacillati</taxon>
        <taxon>Bacillota</taxon>
        <taxon>Bacilli</taxon>
        <taxon>Bacillales</taxon>
        <taxon>Bacillaceae</taxon>
        <taxon>Aquibacillus</taxon>
    </lineage>
</organism>
<evidence type="ECO:0008006" key="3">
    <source>
        <dbReference type="Google" id="ProtNLM"/>
    </source>
</evidence>
<gene>
    <name evidence="1" type="ORF">QQS35_16930</name>
</gene>